<protein>
    <submittedName>
        <fullName evidence="9">NtrB: nitrate ABC transporter, permease protein</fullName>
    </submittedName>
</protein>
<accession>A0A517DWQ2</accession>
<dbReference type="PROSITE" id="PS50928">
    <property type="entry name" value="ABC_TM1"/>
    <property type="match status" value="1"/>
</dbReference>
<dbReference type="AlphaFoldDB" id="A0A517DWQ2"/>
<feature type="transmembrane region" description="Helical" evidence="7">
    <location>
        <begin position="20"/>
        <end position="40"/>
    </location>
</feature>
<dbReference type="CDD" id="cd06261">
    <property type="entry name" value="TM_PBP2"/>
    <property type="match status" value="1"/>
</dbReference>
<comment type="subcellular location">
    <subcellularLocation>
        <location evidence="1 7">Cell membrane</location>
        <topology evidence="1 7">Multi-pass membrane protein</topology>
    </subcellularLocation>
</comment>
<keyword evidence="3" id="KW-1003">Cell membrane</keyword>
<sequence>MALETGKEKQISRRISLTGLVNLANNGIVPLTLIFCWWYLSSSEIFPPILMPPLTKIWSAFTKNLTNGLLAKDLISSLSIVLQGYIGGSLLGLTAGILMGIFPRVKRLFDPVLNGLRQIPPLAWIPLLILWFGIGDASKVILIITGSFFPVLLNTVNGITGVPQGLLEFAKLYKIKKRDILLRIYLPGALSSIFVGLRLGASTAWMSIVAAEMIAATAGVGYRINDARNLMQSDVVIVYMILIGCIGGIMDFVIKAIARYVLKWQRA</sequence>
<keyword evidence="5 7" id="KW-1133">Transmembrane helix</keyword>
<dbReference type="Pfam" id="PF00528">
    <property type="entry name" value="BPD_transp_1"/>
    <property type="match status" value="1"/>
</dbReference>
<dbReference type="RefSeq" id="WP_170233298.1">
    <property type="nucleotide sequence ID" value="NZ_CP036259.1"/>
</dbReference>
<dbReference type="GO" id="GO:0042918">
    <property type="term" value="P:alkanesulfonate transmembrane transport"/>
    <property type="evidence" value="ECO:0007669"/>
    <property type="project" value="UniProtKB-ARBA"/>
</dbReference>
<dbReference type="PANTHER" id="PTHR30151">
    <property type="entry name" value="ALKANE SULFONATE ABC TRANSPORTER-RELATED, MEMBRANE SUBUNIT"/>
    <property type="match status" value="1"/>
</dbReference>
<feature type="transmembrane region" description="Helical" evidence="7">
    <location>
        <begin position="236"/>
        <end position="258"/>
    </location>
</feature>
<dbReference type="PANTHER" id="PTHR30151:SF0">
    <property type="entry name" value="ABC TRANSPORTER PERMEASE PROTEIN MJ0413-RELATED"/>
    <property type="match status" value="1"/>
</dbReference>
<keyword evidence="6 7" id="KW-0472">Membrane</keyword>
<evidence type="ECO:0000256" key="5">
    <source>
        <dbReference type="ARBA" id="ARBA00022989"/>
    </source>
</evidence>
<feature type="transmembrane region" description="Helical" evidence="7">
    <location>
        <begin position="115"/>
        <end position="134"/>
    </location>
</feature>
<evidence type="ECO:0000256" key="7">
    <source>
        <dbReference type="RuleBase" id="RU363032"/>
    </source>
</evidence>
<evidence type="ECO:0000256" key="6">
    <source>
        <dbReference type="ARBA" id="ARBA00023136"/>
    </source>
</evidence>
<dbReference type="SUPFAM" id="SSF161098">
    <property type="entry name" value="MetI-like"/>
    <property type="match status" value="1"/>
</dbReference>
<proteinExistence type="inferred from homology"/>
<feature type="transmembrane region" description="Helical" evidence="7">
    <location>
        <begin position="140"/>
        <end position="159"/>
    </location>
</feature>
<keyword evidence="2 7" id="KW-0813">Transport</keyword>
<keyword evidence="4 7" id="KW-0812">Transmembrane</keyword>
<dbReference type="Proteomes" id="UP000320776">
    <property type="component" value="Chromosome"/>
</dbReference>
<evidence type="ECO:0000256" key="4">
    <source>
        <dbReference type="ARBA" id="ARBA00022692"/>
    </source>
</evidence>
<feature type="transmembrane region" description="Helical" evidence="7">
    <location>
        <begin position="180"/>
        <end position="199"/>
    </location>
</feature>
<dbReference type="InterPro" id="IPR035906">
    <property type="entry name" value="MetI-like_sf"/>
</dbReference>
<dbReference type="Gene3D" id="1.10.3720.10">
    <property type="entry name" value="MetI-like"/>
    <property type="match status" value="1"/>
</dbReference>
<feature type="transmembrane region" description="Helical" evidence="7">
    <location>
        <begin position="80"/>
        <end position="103"/>
    </location>
</feature>
<organism evidence="9 10">
    <name type="scientific">Sporomusa termitida</name>
    <dbReference type="NCBI Taxonomy" id="2377"/>
    <lineage>
        <taxon>Bacteria</taxon>
        <taxon>Bacillati</taxon>
        <taxon>Bacillota</taxon>
        <taxon>Negativicutes</taxon>
        <taxon>Selenomonadales</taxon>
        <taxon>Sporomusaceae</taxon>
        <taxon>Sporomusa</taxon>
    </lineage>
</organism>
<evidence type="ECO:0000256" key="2">
    <source>
        <dbReference type="ARBA" id="ARBA00022448"/>
    </source>
</evidence>
<comment type="similarity">
    <text evidence="7">Belongs to the binding-protein-dependent transport system permease family.</text>
</comment>
<gene>
    <name evidence="9" type="ORF">SPTER_32010</name>
</gene>
<evidence type="ECO:0000313" key="9">
    <source>
        <dbReference type="EMBL" id="QDR81788.1"/>
    </source>
</evidence>
<dbReference type="KEGG" id="sted:SPTER_32010"/>
<evidence type="ECO:0000256" key="3">
    <source>
        <dbReference type="ARBA" id="ARBA00022475"/>
    </source>
</evidence>
<feature type="transmembrane region" description="Helical" evidence="7">
    <location>
        <begin position="205"/>
        <end position="224"/>
    </location>
</feature>
<keyword evidence="10" id="KW-1185">Reference proteome</keyword>
<dbReference type="GO" id="GO:0005886">
    <property type="term" value="C:plasma membrane"/>
    <property type="evidence" value="ECO:0007669"/>
    <property type="project" value="UniProtKB-SubCell"/>
</dbReference>
<evidence type="ECO:0000256" key="1">
    <source>
        <dbReference type="ARBA" id="ARBA00004651"/>
    </source>
</evidence>
<name>A0A517DWQ2_9FIRM</name>
<dbReference type="InterPro" id="IPR000515">
    <property type="entry name" value="MetI-like"/>
</dbReference>
<evidence type="ECO:0000259" key="8">
    <source>
        <dbReference type="PROSITE" id="PS50928"/>
    </source>
</evidence>
<reference evidence="9 10" key="1">
    <citation type="submission" date="2019-02" db="EMBL/GenBank/DDBJ databases">
        <title>Closed genome of Sporomusa termitida DSM 4440.</title>
        <authorList>
            <person name="Poehlein A."/>
            <person name="Daniel R."/>
        </authorList>
    </citation>
    <scope>NUCLEOTIDE SEQUENCE [LARGE SCALE GENOMIC DNA]</scope>
    <source>
        <strain evidence="9 10">DSM 4440</strain>
    </source>
</reference>
<evidence type="ECO:0000313" key="10">
    <source>
        <dbReference type="Proteomes" id="UP000320776"/>
    </source>
</evidence>
<dbReference type="FunFam" id="1.10.3720.10:FF:000003">
    <property type="entry name" value="Aliphatic sulfonate ABC transporter permease"/>
    <property type="match status" value="1"/>
</dbReference>
<feature type="domain" description="ABC transmembrane type-1" evidence="8">
    <location>
        <begin position="74"/>
        <end position="254"/>
    </location>
</feature>
<dbReference type="EMBL" id="CP036259">
    <property type="protein sequence ID" value="QDR81788.1"/>
    <property type="molecule type" value="Genomic_DNA"/>
</dbReference>